<accession>A0A4Y2J2S2</accession>
<dbReference type="EMBL" id="BGPR01003158">
    <property type="protein sequence ID" value="GBM84417.1"/>
    <property type="molecule type" value="Genomic_DNA"/>
</dbReference>
<dbReference type="Proteomes" id="UP000499080">
    <property type="component" value="Unassembled WGS sequence"/>
</dbReference>
<keyword evidence="2" id="KW-1185">Reference proteome</keyword>
<evidence type="ECO:0000313" key="1">
    <source>
        <dbReference type="EMBL" id="GBM84417.1"/>
    </source>
</evidence>
<proteinExistence type="predicted"/>
<sequence length="100" mass="11098">MGPCYGNVHPIQLASSPHIFVTLGLVADSTLQLEVQQDMPSDIFWLFSCWAPGQSHCDANIQARTDDRIICSLDLAGLYSALHAPFDEMVRPSHFRTAPR</sequence>
<evidence type="ECO:0000313" key="2">
    <source>
        <dbReference type="Proteomes" id="UP000499080"/>
    </source>
</evidence>
<organism evidence="1 2">
    <name type="scientific">Araneus ventricosus</name>
    <name type="common">Orbweaver spider</name>
    <name type="synonym">Epeira ventricosa</name>
    <dbReference type="NCBI Taxonomy" id="182803"/>
    <lineage>
        <taxon>Eukaryota</taxon>
        <taxon>Metazoa</taxon>
        <taxon>Ecdysozoa</taxon>
        <taxon>Arthropoda</taxon>
        <taxon>Chelicerata</taxon>
        <taxon>Arachnida</taxon>
        <taxon>Araneae</taxon>
        <taxon>Araneomorphae</taxon>
        <taxon>Entelegynae</taxon>
        <taxon>Araneoidea</taxon>
        <taxon>Araneidae</taxon>
        <taxon>Araneus</taxon>
    </lineage>
</organism>
<reference evidence="1 2" key="1">
    <citation type="journal article" date="2019" name="Sci. Rep.">
        <title>Orb-weaving spider Araneus ventricosus genome elucidates the spidroin gene catalogue.</title>
        <authorList>
            <person name="Kono N."/>
            <person name="Nakamura H."/>
            <person name="Ohtoshi R."/>
            <person name="Moran D.A.P."/>
            <person name="Shinohara A."/>
            <person name="Yoshida Y."/>
            <person name="Fujiwara M."/>
            <person name="Mori M."/>
            <person name="Tomita M."/>
            <person name="Arakawa K."/>
        </authorList>
    </citation>
    <scope>NUCLEOTIDE SEQUENCE [LARGE SCALE GENOMIC DNA]</scope>
</reference>
<dbReference type="AlphaFoldDB" id="A0A4Y2J2S2"/>
<comment type="caution">
    <text evidence="1">The sequence shown here is derived from an EMBL/GenBank/DDBJ whole genome shotgun (WGS) entry which is preliminary data.</text>
</comment>
<name>A0A4Y2J2S2_ARAVE</name>
<gene>
    <name evidence="1" type="ORF">AVEN_150281_1</name>
</gene>
<protein>
    <submittedName>
        <fullName evidence="1">Uncharacterized protein</fullName>
    </submittedName>
</protein>